<dbReference type="PANTHER" id="PTHR10889:SF1">
    <property type="entry name" value="DEOXYRIBOSE-PHOSPHATE ALDOLASE"/>
    <property type="match status" value="1"/>
</dbReference>
<dbReference type="Gene3D" id="3.20.20.70">
    <property type="entry name" value="Aldolase class I"/>
    <property type="match status" value="1"/>
</dbReference>
<protein>
    <recommendedName>
        <fullName evidence="6">Deoxyribose-phosphate aldolase</fullName>
        <shortName evidence="6">DERA</shortName>
        <ecNumber evidence="6">4.1.2.4</ecNumber>
    </recommendedName>
    <alternativeName>
        <fullName evidence="6">2-deoxy-D-ribose 5-phosphate aldolase</fullName>
    </alternativeName>
    <alternativeName>
        <fullName evidence="6">Phosphodeoxyriboaldolase</fullName>
        <shortName evidence="6">Deoxyriboaldolase</shortName>
    </alternativeName>
</protein>
<comment type="subcellular location">
    <subcellularLocation>
        <location evidence="6">Cytoplasm</location>
    </subcellularLocation>
</comment>
<dbReference type="InterPro" id="IPR002915">
    <property type="entry name" value="DeoC/FbaB/LacD_aldolase"/>
</dbReference>
<evidence type="ECO:0000256" key="3">
    <source>
        <dbReference type="ARBA" id="ARBA00023239"/>
    </source>
</evidence>
<evidence type="ECO:0000256" key="5">
    <source>
        <dbReference type="ARBA" id="ARBA00048791"/>
    </source>
</evidence>
<feature type="active site" description="Proton donor/acceptor" evidence="6">
    <location>
        <position position="89"/>
    </location>
</feature>
<dbReference type="Pfam" id="PF01791">
    <property type="entry name" value="DeoC"/>
    <property type="match status" value="1"/>
</dbReference>
<dbReference type="PANTHER" id="PTHR10889">
    <property type="entry name" value="DEOXYRIBOSE-PHOSPHATE ALDOLASE"/>
    <property type="match status" value="1"/>
</dbReference>
<dbReference type="EC" id="4.1.2.4" evidence="6"/>
<dbReference type="CDD" id="cd00959">
    <property type="entry name" value="DeoC"/>
    <property type="match status" value="1"/>
</dbReference>
<organism evidence="7 8">
    <name type="scientific">Nibrella viscosa</name>
    <dbReference type="NCBI Taxonomy" id="1084524"/>
    <lineage>
        <taxon>Bacteria</taxon>
        <taxon>Pseudomonadati</taxon>
        <taxon>Bacteroidota</taxon>
        <taxon>Cytophagia</taxon>
        <taxon>Cytophagales</taxon>
        <taxon>Spirosomataceae</taxon>
        <taxon>Nibrella</taxon>
    </lineage>
</organism>
<keyword evidence="4 6" id="KW-0704">Schiff base</keyword>
<keyword evidence="2 6" id="KW-0963">Cytoplasm</keyword>
<sequence length="217" mass="23355">MKLETYIDHTNLKPTATETDIRQLCAEAYRHRFRTVCVPPSYVLYASDILAGSPVKVCTVIGFPMGYTSLAVKVTEAEKALEDGATELDVVMNLARFKSMAYLSVREEISTLAGLAQSQGALLKVIIETAYLDDNEIRIACELCTEAKADFVKTSTGFAPAGAEIEQVKLIRSLLPESLQVKASGGIKTYEQALAFIEAGATRIGTSSGVAIVQPAV</sequence>
<evidence type="ECO:0000256" key="4">
    <source>
        <dbReference type="ARBA" id="ARBA00023270"/>
    </source>
</evidence>
<dbReference type="Proteomes" id="UP001500936">
    <property type="component" value="Unassembled WGS sequence"/>
</dbReference>
<keyword evidence="8" id="KW-1185">Reference proteome</keyword>
<comment type="similarity">
    <text evidence="1 6">Belongs to the DeoC/FbaB aldolase family. DeoC type 1 subfamily.</text>
</comment>
<evidence type="ECO:0000256" key="2">
    <source>
        <dbReference type="ARBA" id="ARBA00022490"/>
    </source>
</evidence>
<proteinExistence type="inferred from homology"/>
<dbReference type="SMART" id="SM01133">
    <property type="entry name" value="DeoC"/>
    <property type="match status" value="1"/>
</dbReference>
<dbReference type="SUPFAM" id="SSF51569">
    <property type="entry name" value="Aldolase"/>
    <property type="match status" value="1"/>
</dbReference>
<gene>
    <name evidence="7" type="primary">deoC_3</name>
    <name evidence="6" type="synonym">deoC</name>
    <name evidence="7" type="ORF">GCM10023187_50520</name>
</gene>
<accession>A0ABP8KWR3</accession>
<evidence type="ECO:0000313" key="8">
    <source>
        <dbReference type="Proteomes" id="UP001500936"/>
    </source>
</evidence>
<comment type="pathway">
    <text evidence="6">Carbohydrate degradation; 2-deoxy-D-ribose 1-phosphate degradation; D-glyceraldehyde 3-phosphate and acetaldehyde from 2-deoxy-alpha-D-ribose 1-phosphate: step 2/2.</text>
</comment>
<name>A0ABP8KWR3_9BACT</name>
<feature type="active site" description="Schiff-base intermediate with acetaldehyde" evidence="6">
    <location>
        <position position="153"/>
    </location>
</feature>
<dbReference type="InterPro" id="IPR011343">
    <property type="entry name" value="DeoC"/>
</dbReference>
<dbReference type="InterPro" id="IPR013785">
    <property type="entry name" value="Aldolase_TIM"/>
</dbReference>
<dbReference type="HAMAP" id="MF_00114">
    <property type="entry name" value="DeoC_type1"/>
    <property type="match status" value="1"/>
</dbReference>
<dbReference type="EMBL" id="BAABHB010000015">
    <property type="protein sequence ID" value="GAA4417743.1"/>
    <property type="molecule type" value="Genomic_DNA"/>
</dbReference>
<reference evidence="8" key="1">
    <citation type="journal article" date="2019" name="Int. J. Syst. Evol. Microbiol.">
        <title>The Global Catalogue of Microorganisms (GCM) 10K type strain sequencing project: providing services to taxonomists for standard genome sequencing and annotation.</title>
        <authorList>
            <consortium name="The Broad Institute Genomics Platform"/>
            <consortium name="The Broad Institute Genome Sequencing Center for Infectious Disease"/>
            <person name="Wu L."/>
            <person name="Ma J."/>
        </authorList>
    </citation>
    <scope>NUCLEOTIDE SEQUENCE [LARGE SCALE GENOMIC DNA]</scope>
    <source>
        <strain evidence="8">JCM 17925</strain>
    </source>
</reference>
<dbReference type="NCBIfam" id="TIGR00126">
    <property type="entry name" value="deoC"/>
    <property type="match status" value="1"/>
</dbReference>
<evidence type="ECO:0000256" key="1">
    <source>
        <dbReference type="ARBA" id="ARBA00010936"/>
    </source>
</evidence>
<dbReference type="InterPro" id="IPR028581">
    <property type="entry name" value="DeoC_typeI"/>
</dbReference>
<comment type="catalytic activity">
    <reaction evidence="5 6">
        <text>2-deoxy-D-ribose 5-phosphate = D-glyceraldehyde 3-phosphate + acetaldehyde</text>
        <dbReference type="Rhea" id="RHEA:12821"/>
        <dbReference type="ChEBI" id="CHEBI:15343"/>
        <dbReference type="ChEBI" id="CHEBI:59776"/>
        <dbReference type="ChEBI" id="CHEBI:62877"/>
        <dbReference type="EC" id="4.1.2.4"/>
    </reaction>
</comment>
<feature type="active site" description="Proton donor/acceptor" evidence="6">
    <location>
        <position position="182"/>
    </location>
</feature>
<keyword evidence="3 6" id="KW-0456">Lyase</keyword>
<evidence type="ECO:0000256" key="6">
    <source>
        <dbReference type="HAMAP-Rule" id="MF_00114"/>
    </source>
</evidence>
<dbReference type="RefSeq" id="WP_345270834.1">
    <property type="nucleotide sequence ID" value="NZ_BAABHB010000015.1"/>
</dbReference>
<comment type="function">
    <text evidence="6">Catalyzes a reversible aldol reaction between acetaldehyde and D-glyceraldehyde 3-phosphate to generate 2-deoxy-D-ribose 5-phosphate.</text>
</comment>
<evidence type="ECO:0000313" key="7">
    <source>
        <dbReference type="EMBL" id="GAA4417743.1"/>
    </source>
</evidence>
<comment type="caution">
    <text evidence="7">The sequence shown here is derived from an EMBL/GenBank/DDBJ whole genome shotgun (WGS) entry which is preliminary data.</text>
</comment>
<dbReference type="PIRSF" id="PIRSF001357">
    <property type="entry name" value="DeoC"/>
    <property type="match status" value="1"/>
</dbReference>